<evidence type="ECO:0000313" key="3">
    <source>
        <dbReference type="Proteomes" id="UP000654670"/>
    </source>
</evidence>
<protein>
    <submittedName>
        <fullName evidence="2">Uncharacterized protein</fullName>
    </submittedName>
</protein>
<proteinExistence type="predicted"/>
<dbReference type="RefSeq" id="WP_188801718.1">
    <property type="nucleotide sequence ID" value="NZ_BMOK01000002.1"/>
</dbReference>
<comment type="caution">
    <text evidence="2">The sequence shown here is derived from an EMBL/GenBank/DDBJ whole genome shotgun (WGS) entry which is preliminary data.</text>
</comment>
<reference evidence="2" key="2">
    <citation type="submission" date="2020-09" db="EMBL/GenBank/DDBJ databases">
        <authorList>
            <person name="Sun Q."/>
            <person name="Ohkuma M."/>
        </authorList>
    </citation>
    <scope>NUCLEOTIDE SEQUENCE</scope>
    <source>
        <strain evidence="2">JCM 15325</strain>
    </source>
</reference>
<keyword evidence="3" id="KW-1185">Reference proteome</keyword>
<keyword evidence="1" id="KW-1133">Transmembrane helix</keyword>
<feature type="transmembrane region" description="Helical" evidence="1">
    <location>
        <begin position="29"/>
        <end position="48"/>
    </location>
</feature>
<evidence type="ECO:0000256" key="1">
    <source>
        <dbReference type="SAM" id="Phobius"/>
    </source>
</evidence>
<keyword evidence="1" id="KW-0812">Transmembrane</keyword>
<accession>A0A917VYP6</accession>
<feature type="transmembrane region" description="Helical" evidence="1">
    <location>
        <begin position="5"/>
        <end position="23"/>
    </location>
</feature>
<dbReference type="AlphaFoldDB" id="A0A917VYP6"/>
<evidence type="ECO:0000313" key="2">
    <source>
        <dbReference type="EMBL" id="GGL45758.1"/>
    </source>
</evidence>
<dbReference type="Proteomes" id="UP000654670">
    <property type="component" value="Unassembled WGS sequence"/>
</dbReference>
<gene>
    <name evidence="2" type="ORF">GCM10007968_07360</name>
</gene>
<dbReference type="EMBL" id="BMOK01000002">
    <property type="protein sequence ID" value="GGL45758.1"/>
    <property type="molecule type" value="Genomic_DNA"/>
</dbReference>
<sequence length="52" mass="6071">MMRRLTMFAAGVLTGAIILRYYFHLFSDLLIDILLVLTILLYLIHIAGKYRN</sequence>
<keyword evidence="1" id="KW-0472">Membrane</keyword>
<organism evidence="2 3">
    <name type="scientific">Sporolactobacillus putidus</name>
    <dbReference type="NCBI Taxonomy" id="492735"/>
    <lineage>
        <taxon>Bacteria</taxon>
        <taxon>Bacillati</taxon>
        <taxon>Bacillota</taxon>
        <taxon>Bacilli</taxon>
        <taxon>Bacillales</taxon>
        <taxon>Sporolactobacillaceae</taxon>
        <taxon>Sporolactobacillus</taxon>
    </lineage>
</organism>
<reference evidence="2" key="1">
    <citation type="journal article" date="2014" name="Int. J. Syst. Evol. Microbiol.">
        <title>Complete genome sequence of Corynebacterium casei LMG S-19264T (=DSM 44701T), isolated from a smear-ripened cheese.</title>
        <authorList>
            <consortium name="US DOE Joint Genome Institute (JGI-PGF)"/>
            <person name="Walter F."/>
            <person name="Albersmeier A."/>
            <person name="Kalinowski J."/>
            <person name="Ruckert C."/>
        </authorList>
    </citation>
    <scope>NUCLEOTIDE SEQUENCE</scope>
    <source>
        <strain evidence="2">JCM 15325</strain>
    </source>
</reference>
<name>A0A917VYP6_9BACL</name>